<sequence>MRPLAAPRASQRGYSLVSMMVGLVISLLTIAAMLAVYKMMVEVSGRASADSLRDGQVASGLLAAQLELHSAGYGIADPELPDVAEGAAADPAAIKRYAIAVDDADKRNVTWRSVDGCARLEIASGEDRSVTMYFRRPEPCADIPSAGWTRERDVVLAYGEPWKERDGSAVADAAGGSYLDMAAAESDSGFRVVNAEGERCTLPYAQQAKADSRTESPRLVLESKGRELFSACLSNIVASRKASASPPASGGSL</sequence>
<accession>A0A7V8K804</accession>
<gene>
    <name evidence="2" type="ORF">B1992_04345</name>
</gene>
<organism evidence="2 3">
    <name type="scientific">Pseudoxanthomonas broegbernensis</name>
    <dbReference type="NCBI Taxonomy" id="83619"/>
    <lineage>
        <taxon>Bacteria</taxon>
        <taxon>Pseudomonadati</taxon>
        <taxon>Pseudomonadota</taxon>
        <taxon>Gammaproteobacteria</taxon>
        <taxon>Lysobacterales</taxon>
        <taxon>Lysobacteraceae</taxon>
        <taxon>Pseudoxanthomonas</taxon>
    </lineage>
</organism>
<feature type="transmembrane region" description="Helical" evidence="1">
    <location>
        <begin position="16"/>
        <end position="37"/>
    </location>
</feature>
<protein>
    <recommendedName>
        <fullName evidence="4">Type IV pilus assembly protein PilW</fullName>
    </recommendedName>
</protein>
<proteinExistence type="predicted"/>
<evidence type="ECO:0008006" key="4">
    <source>
        <dbReference type="Google" id="ProtNLM"/>
    </source>
</evidence>
<dbReference type="RefSeq" id="WP_162310239.1">
    <property type="nucleotide sequence ID" value="NZ_JACHGU010000005.1"/>
</dbReference>
<keyword evidence="1" id="KW-0812">Transmembrane</keyword>
<evidence type="ECO:0000313" key="2">
    <source>
        <dbReference type="EMBL" id="KAF1687220.1"/>
    </source>
</evidence>
<comment type="caution">
    <text evidence="2">The sequence shown here is derived from an EMBL/GenBank/DDBJ whole genome shotgun (WGS) entry which is preliminary data.</text>
</comment>
<keyword evidence="1" id="KW-1133">Transmembrane helix</keyword>
<reference evidence="2 3" key="1">
    <citation type="submission" date="2017-10" db="EMBL/GenBank/DDBJ databases">
        <title>Whole genome sequencing of Pseudoxanthomonas broegbernensis DSM 12573(T).</title>
        <authorList>
            <person name="Kumar S."/>
            <person name="Bansal K."/>
            <person name="Kaur A."/>
            <person name="Patil P."/>
            <person name="Sharma S."/>
            <person name="Patil P.B."/>
        </authorList>
    </citation>
    <scope>NUCLEOTIDE SEQUENCE [LARGE SCALE GENOMIC DNA]</scope>
    <source>
        <strain evidence="2 3">DSM 12573</strain>
    </source>
</reference>
<evidence type="ECO:0000256" key="1">
    <source>
        <dbReference type="SAM" id="Phobius"/>
    </source>
</evidence>
<dbReference type="EMBL" id="MWIP01000003">
    <property type="protein sequence ID" value="KAF1687220.1"/>
    <property type="molecule type" value="Genomic_DNA"/>
</dbReference>
<name>A0A7V8K804_9GAMM</name>
<dbReference type="AlphaFoldDB" id="A0A7V8K804"/>
<evidence type="ECO:0000313" key="3">
    <source>
        <dbReference type="Proteomes" id="UP000462066"/>
    </source>
</evidence>
<dbReference type="Proteomes" id="UP000462066">
    <property type="component" value="Unassembled WGS sequence"/>
</dbReference>
<keyword evidence="3" id="KW-1185">Reference proteome</keyword>
<keyword evidence="1" id="KW-0472">Membrane</keyword>